<sequence length="879" mass="100626">MSKEKKKVEEFLQKNPHFLKEWIRENASPELKAELSDELKVNEPVIQYDSSARNSITQCMFKSYVEGKRSKKISVQKDISALQSMNEKELFMELIRDVANELDVNVLCHKILVNVSMLTKCDRGSLFLARGPKENRFLVSKLFDVTQTSTIQESIHTADNEIKVPFGVGIAGCVAETKTMINITDAYEDPRFNKEVDKKTGYRTHSVLCMPICNHDGDVIGVAQIINKTNGNHQFNDDDIEVFKNYLTFCGIGLTNAQLFEMSVLEYKRNQMLLKMARSIFEEQSNLDNLVQKIMLESQDLLKCERCSVYIIDDTMEGEEHAAYQQHRNPVEMMRAQQRISVSSVKKFYHPEDIVFEKAFDLFACDKENIKNPSTKDLESWNNAEIARHVATTGEILNIPDIEVDAKWGKNQKVMNDYPEFKTRSLLCLPIYSSEHKVIGVAQVINKINNQPFNNNDINIFEAFGIFCGLGICNTQMYEEAVKLMAKQSVALEVLSYHATAQQEETMKLKKAVIPKASKYNLYGFDFSDFPLSDDDTVKGTIRMFLETDIMSQFHVPYEVLCRWILSVKKNYRPVTYHNWRHAFNVAQTMFTMLYTGKIKKVFTELEVFGLLVACLCHDLDHRGTNNAFQSKSDSPLAMLYGTSTMEHHHFDHCIMILNSEGNNIFQHLNPEDYRKVIKVLESAILSTDLALYFKKRGGFEKLVSSGERKWEDDNSKELLRGMMMTACDVSAITKPWEVQQQVAELVSAEFFEQGDLEKEHFDAGPIAMMDRDKKDELPKMQVGFIDGICMPVYKLLSEKFEEVAPMLHGCERNRDKWTELMPDRRDEPKKQNGQTLTKDGNPPGERTKNGDPPPQQTNSSPAEVVADNNNKMLNGGRD</sequence>
<dbReference type="SMART" id="SM00065">
    <property type="entry name" value="GAF"/>
    <property type="match status" value="2"/>
</dbReference>
<feature type="binding site" evidence="6">
    <location>
        <position position="729"/>
    </location>
    <ligand>
        <name>AMP</name>
        <dbReference type="ChEBI" id="CHEBI:456215"/>
    </ligand>
</feature>
<reference evidence="11" key="1">
    <citation type="submission" date="2022-03" db="EMBL/GenBank/DDBJ databases">
        <authorList>
            <person name="Martin C."/>
        </authorList>
    </citation>
    <scope>NUCLEOTIDE SEQUENCE</scope>
</reference>
<evidence type="ECO:0000256" key="1">
    <source>
        <dbReference type="ARBA" id="ARBA00007648"/>
    </source>
</evidence>
<evidence type="ECO:0000256" key="9">
    <source>
        <dbReference type="SAM" id="MobiDB-lite"/>
    </source>
</evidence>
<dbReference type="PRINTS" id="PR00387">
    <property type="entry name" value="PDIESTERASE1"/>
</dbReference>
<feature type="binding site" evidence="7">
    <location>
        <position position="619"/>
    </location>
    <ligand>
        <name>Zn(2+)</name>
        <dbReference type="ChEBI" id="CHEBI:29105"/>
        <label>2</label>
    </ligand>
</feature>
<dbReference type="FunFam" id="3.30.450.40:FF:000031">
    <property type="entry name" value="Phosphodiesterase"/>
    <property type="match status" value="1"/>
</dbReference>
<dbReference type="GO" id="GO:0007165">
    <property type="term" value="P:signal transduction"/>
    <property type="evidence" value="ECO:0007669"/>
    <property type="project" value="InterPro"/>
</dbReference>
<dbReference type="SUPFAM" id="SSF109604">
    <property type="entry name" value="HD-domain/PDEase-like"/>
    <property type="match status" value="1"/>
</dbReference>
<comment type="similarity">
    <text evidence="1 8">Belongs to the cyclic nucleotide phosphodiesterase family.</text>
</comment>
<dbReference type="PROSITE" id="PS00126">
    <property type="entry name" value="PDEASE_I_1"/>
    <property type="match status" value="1"/>
</dbReference>
<dbReference type="InterPro" id="IPR023174">
    <property type="entry name" value="PDEase_CS"/>
</dbReference>
<dbReference type="Gene3D" id="3.30.450.40">
    <property type="match status" value="2"/>
</dbReference>
<keyword evidence="12" id="KW-1185">Reference proteome</keyword>
<organism evidence="11 12">
    <name type="scientific">Owenia fusiformis</name>
    <name type="common">Polychaete worm</name>
    <dbReference type="NCBI Taxonomy" id="6347"/>
    <lineage>
        <taxon>Eukaryota</taxon>
        <taxon>Metazoa</taxon>
        <taxon>Spiralia</taxon>
        <taxon>Lophotrochozoa</taxon>
        <taxon>Annelida</taxon>
        <taxon>Polychaeta</taxon>
        <taxon>Sedentaria</taxon>
        <taxon>Canalipalpata</taxon>
        <taxon>Sabellida</taxon>
        <taxon>Oweniida</taxon>
        <taxon>Oweniidae</taxon>
        <taxon>Owenia</taxon>
    </lineage>
</organism>
<dbReference type="AlphaFoldDB" id="A0A8S4NMX8"/>
<evidence type="ECO:0000256" key="5">
    <source>
        <dbReference type="PIRSR" id="PIRSR623088-1"/>
    </source>
</evidence>
<dbReference type="InterPro" id="IPR003607">
    <property type="entry name" value="HD/PDEase_dom"/>
</dbReference>
<dbReference type="Proteomes" id="UP000749559">
    <property type="component" value="Unassembled WGS sequence"/>
</dbReference>
<feature type="binding site" evidence="7">
    <location>
        <position position="618"/>
    </location>
    <ligand>
        <name>Zn(2+)</name>
        <dbReference type="ChEBI" id="CHEBI:29105"/>
        <label>1</label>
    </ligand>
</feature>
<feature type="domain" description="PDEase" evidence="10">
    <location>
        <begin position="502"/>
        <end position="825"/>
    </location>
</feature>
<feature type="binding site" evidence="7">
    <location>
        <position position="582"/>
    </location>
    <ligand>
        <name>Zn(2+)</name>
        <dbReference type="ChEBI" id="CHEBI:29105"/>
        <label>1</label>
    </ligand>
</feature>
<feature type="compositionally biased region" description="Basic and acidic residues" evidence="9">
    <location>
        <begin position="819"/>
        <end position="831"/>
    </location>
</feature>
<feature type="region of interest" description="Disordered" evidence="9">
    <location>
        <begin position="819"/>
        <end position="879"/>
    </location>
</feature>
<dbReference type="Gene3D" id="1.10.1300.10">
    <property type="entry name" value="3'5'-cyclic nucleotide phosphodiesterase, catalytic domain"/>
    <property type="match status" value="1"/>
</dbReference>
<dbReference type="Pfam" id="PF00233">
    <property type="entry name" value="PDEase_I"/>
    <property type="match status" value="1"/>
</dbReference>
<dbReference type="EC" id="3.1.4.-" evidence="8"/>
<name>A0A8S4NMX8_OWEFU</name>
<keyword evidence="2" id="KW-0140">cGMP</keyword>
<dbReference type="InterPro" id="IPR023088">
    <property type="entry name" value="PDEase"/>
</dbReference>
<feature type="binding site" evidence="7">
    <location>
        <position position="619"/>
    </location>
    <ligand>
        <name>Zn(2+)</name>
        <dbReference type="ChEBI" id="CHEBI:29105"/>
        <label>1</label>
    </ligand>
</feature>
<dbReference type="Pfam" id="PF01590">
    <property type="entry name" value="GAF"/>
    <property type="match status" value="2"/>
</dbReference>
<comment type="caution">
    <text evidence="11">The sequence shown here is derived from an EMBL/GenBank/DDBJ whole genome shotgun (WGS) entry which is preliminary data.</text>
</comment>
<protein>
    <recommendedName>
        <fullName evidence="8">Phosphodiesterase</fullName>
        <ecNumber evidence="8">3.1.4.-</ecNumber>
    </recommendedName>
</protein>
<dbReference type="FunFam" id="1.10.1300.10:FF:000003">
    <property type="entry name" value="Phosphodiesterase"/>
    <property type="match status" value="1"/>
</dbReference>
<dbReference type="SUPFAM" id="SSF55781">
    <property type="entry name" value="GAF domain-like"/>
    <property type="match status" value="2"/>
</dbReference>
<dbReference type="GO" id="GO:0004114">
    <property type="term" value="F:3',5'-cyclic-nucleotide phosphodiesterase activity"/>
    <property type="evidence" value="ECO:0007669"/>
    <property type="project" value="InterPro"/>
</dbReference>
<evidence type="ECO:0000259" key="10">
    <source>
        <dbReference type="PROSITE" id="PS51845"/>
    </source>
</evidence>
<proteinExistence type="inferred from homology"/>
<keyword evidence="4 8" id="KW-0378">Hydrolase</keyword>
<dbReference type="SMART" id="SM00471">
    <property type="entry name" value="HDc"/>
    <property type="match status" value="1"/>
</dbReference>
<evidence type="ECO:0000256" key="8">
    <source>
        <dbReference type="RuleBase" id="RU363067"/>
    </source>
</evidence>
<feature type="binding site" evidence="6">
    <location>
        <position position="782"/>
    </location>
    <ligand>
        <name>AMP</name>
        <dbReference type="ChEBI" id="CHEBI:456215"/>
    </ligand>
</feature>
<feature type="binding site" evidence="7">
    <location>
        <position position="729"/>
    </location>
    <ligand>
        <name>Zn(2+)</name>
        <dbReference type="ChEBI" id="CHEBI:29105"/>
        <label>1</label>
    </ligand>
</feature>
<dbReference type="OrthoDB" id="74705at2759"/>
<feature type="active site" description="Proton donor" evidence="5">
    <location>
        <position position="578"/>
    </location>
</feature>
<feature type="binding site" evidence="6">
    <location>
        <position position="619"/>
    </location>
    <ligand>
        <name>AMP</name>
        <dbReference type="ChEBI" id="CHEBI:456215"/>
    </ligand>
</feature>
<evidence type="ECO:0000313" key="12">
    <source>
        <dbReference type="Proteomes" id="UP000749559"/>
    </source>
</evidence>
<evidence type="ECO:0000313" key="11">
    <source>
        <dbReference type="EMBL" id="CAH1783002.1"/>
    </source>
</evidence>
<evidence type="ECO:0000256" key="2">
    <source>
        <dbReference type="ARBA" id="ARBA00022535"/>
    </source>
</evidence>
<dbReference type="EMBL" id="CAIIXF020000005">
    <property type="protein sequence ID" value="CAH1783002.1"/>
    <property type="molecule type" value="Genomic_DNA"/>
</dbReference>
<feature type="binding site" evidence="6">
    <location>
        <begin position="578"/>
        <end position="582"/>
    </location>
    <ligand>
        <name>AMP</name>
        <dbReference type="ChEBI" id="CHEBI:456215"/>
    </ligand>
</feature>
<dbReference type="CDD" id="cd00077">
    <property type="entry name" value="HDc"/>
    <property type="match status" value="1"/>
</dbReference>
<dbReference type="PROSITE" id="PS51845">
    <property type="entry name" value="PDEASE_I_2"/>
    <property type="match status" value="1"/>
</dbReference>
<evidence type="ECO:0000256" key="6">
    <source>
        <dbReference type="PIRSR" id="PIRSR623088-2"/>
    </source>
</evidence>
<evidence type="ECO:0000256" key="3">
    <source>
        <dbReference type="ARBA" id="ARBA00022723"/>
    </source>
</evidence>
<dbReference type="InterPro" id="IPR029016">
    <property type="entry name" value="GAF-like_dom_sf"/>
</dbReference>
<dbReference type="InterPro" id="IPR003018">
    <property type="entry name" value="GAF"/>
</dbReference>
<dbReference type="InterPro" id="IPR036971">
    <property type="entry name" value="PDEase_catalytic_dom_sf"/>
</dbReference>
<evidence type="ECO:0000256" key="4">
    <source>
        <dbReference type="ARBA" id="ARBA00022801"/>
    </source>
</evidence>
<dbReference type="GO" id="GO:0046068">
    <property type="term" value="P:cGMP metabolic process"/>
    <property type="evidence" value="ECO:0007669"/>
    <property type="project" value="UniProtKB-ARBA"/>
</dbReference>
<dbReference type="GO" id="GO:0046872">
    <property type="term" value="F:metal ion binding"/>
    <property type="evidence" value="ECO:0007669"/>
    <property type="project" value="UniProtKB-KW"/>
</dbReference>
<dbReference type="PANTHER" id="PTHR11347">
    <property type="entry name" value="CYCLIC NUCLEOTIDE PHOSPHODIESTERASE"/>
    <property type="match status" value="1"/>
</dbReference>
<comment type="cofactor">
    <cofactor evidence="8">
        <name>a divalent metal cation</name>
        <dbReference type="ChEBI" id="CHEBI:60240"/>
    </cofactor>
    <text evidence="8">Binds 2 divalent metal cations per subunit. Site 1 may preferentially bind zinc ions, while site 2 has a preference for magnesium and/or manganese ions.</text>
</comment>
<feature type="compositionally biased region" description="Polar residues" evidence="9">
    <location>
        <begin position="857"/>
        <end position="873"/>
    </location>
</feature>
<dbReference type="InterPro" id="IPR002073">
    <property type="entry name" value="PDEase_catalytic_dom"/>
</dbReference>
<accession>A0A8S4NMX8</accession>
<keyword evidence="3 7" id="KW-0479">Metal-binding</keyword>
<gene>
    <name evidence="11" type="ORF">OFUS_LOCUS9387</name>
</gene>
<evidence type="ECO:0000256" key="7">
    <source>
        <dbReference type="PIRSR" id="PIRSR623088-3"/>
    </source>
</evidence>